<dbReference type="AlphaFoldDB" id="S8FG14"/>
<name>S8FG14_FOMSC</name>
<feature type="non-terminal residue" evidence="1">
    <location>
        <position position="1"/>
    </location>
</feature>
<dbReference type="InParanoid" id="S8FG14"/>
<accession>S8FG14</accession>
<dbReference type="Proteomes" id="UP000015241">
    <property type="component" value="Unassembled WGS sequence"/>
</dbReference>
<proteinExistence type="predicted"/>
<dbReference type="OrthoDB" id="6500128at2759"/>
<evidence type="ECO:0000313" key="1">
    <source>
        <dbReference type="EMBL" id="EPT00376.1"/>
    </source>
</evidence>
<gene>
    <name evidence="1" type="ORF">FOMPIDRAFT_1122788</name>
</gene>
<dbReference type="HOGENOM" id="CLU_2346715_0_0_1"/>
<dbReference type="SUPFAM" id="SSF52540">
    <property type="entry name" value="P-loop containing nucleoside triphosphate hydrolases"/>
    <property type="match status" value="1"/>
</dbReference>
<sequence>LRSAQLFTLQEGSQENRVTLGTQIASGCRHWSVSEREILALARAIVRRSKLLILEEELFLPDCVMDAVPQHSLRQELDGGVTILTTYSAPLAHGHGR</sequence>
<protein>
    <submittedName>
        <fullName evidence="1">Uncharacterized protein</fullName>
    </submittedName>
</protein>
<organism evidence="1 2">
    <name type="scientific">Fomitopsis schrenkii</name>
    <name type="common">Brown rot fungus</name>
    <dbReference type="NCBI Taxonomy" id="2126942"/>
    <lineage>
        <taxon>Eukaryota</taxon>
        <taxon>Fungi</taxon>
        <taxon>Dikarya</taxon>
        <taxon>Basidiomycota</taxon>
        <taxon>Agaricomycotina</taxon>
        <taxon>Agaricomycetes</taxon>
        <taxon>Polyporales</taxon>
        <taxon>Fomitopsis</taxon>
    </lineage>
</organism>
<reference evidence="1 2" key="1">
    <citation type="journal article" date="2012" name="Science">
        <title>The Paleozoic origin of enzymatic lignin decomposition reconstructed from 31 fungal genomes.</title>
        <authorList>
            <person name="Floudas D."/>
            <person name="Binder M."/>
            <person name="Riley R."/>
            <person name="Barry K."/>
            <person name="Blanchette R.A."/>
            <person name="Henrissat B."/>
            <person name="Martinez A.T."/>
            <person name="Otillar R."/>
            <person name="Spatafora J.W."/>
            <person name="Yadav J.S."/>
            <person name="Aerts A."/>
            <person name="Benoit I."/>
            <person name="Boyd A."/>
            <person name="Carlson A."/>
            <person name="Copeland A."/>
            <person name="Coutinho P.M."/>
            <person name="de Vries R.P."/>
            <person name="Ferreira P."/>
            <person name="Findley K."/>
            <person name="Foster B."/>
            <person name="Gaskell J."/>
            <person name="Glotzer D."/>
            <person name="Gorecki P."/>
            <person name="Heitman J."/>
            <person name="Hesse C."/>
            <person name="Hori C."/>
            <person name="Igarashi K."/>
            <person name="Jurgens J.A."/>
            <person name="Kallen N."/>
            <person name="Kersten P."/>
            <person name="Kohler A."/>
            <person name="Kuees U."/>
            <person name="Kumar T.K.A."/>
            <person name="Kuo A."/>
            <person name="LaButti K."/>
            <person name="Larrondo L.F."/>
            <person name="Lindquist E."/>
            <person name="Ling A."/>
            <person name="Lombard V."/>
            <person name="Lucas S."/>
            <person name="Lundell T."/>
            <person name="Martin R."/>
            <person name="McLaughlin D.J."/>
            <person name="Morgenstern I."/>
            <person name="Morin E."/>
            <person name="Murat C."/>
            <person name="Nagy L.G."/>
            <person name="Nolan M."/>
            <person name="Ohm R.A."/>
            <person name="Patyshakuliyeva A."/>
            <person name="Rokas A."/>
            <person name="Ruiz-Duenas F.J."/>
            <person name="Sabat G."/>
            <person name="Salamov A."/>
            <person name="Samejima M."/>
            <person name="Schmutz J."/>
            <person name="Slot J.C."/>
            <person name="St John F."/>
            <person name="Stenlid J."/>
            <person name="Sun H."/>
            <person name="Sun S."/>
            <person name="Syed K."/>
            <person name="Tsang A."/>
            <person name="Wiebenga A."/>
            <person name="Young D."/>
            <person name="Pisabarro A."/>
            <person name="Eastwood D.C."/>
            <person name="Martin F."/>
            <person name="Cullen D."/>
            <person name="Grigoriev I.V."/>
            <person name="Hibbett D.S."/>
        </authorList>
    </citation>
    <scope>NUCLEOTIDE SEQUENCE</scope>
    <source>
        <strain evidence="2">FP-58527</strain>
    </source>
</reference>
<dbReference type="EMBL" id="KE504149">
    <property type="protein sequence ID" value="EPT00376.1"/>
    <property type="molecule type" value="Genomic_DNA"/>
</dbReference>
<evidence type="ECO:0000313" key="2">
    <source>
        <dbReference type="Proteomes" id="UP000015241"/>
    </source>
</evidence>
<dbReference type="STRING" id="743788.S8FG14"/>
<dbReference type="Gene3D" id="3.40.50.300">
    <property type="entry name" value="P-loop containing nucleotide triphosphate hydrolases"/>
    <property type="match status" value="1"/>
</dbReference>
<keyword evidence="2" id="KW-1185">Reference proteome</keyword>
<dbReference type="InterPro" id="IPR027417">
    <property type="entry name" value="P-loop_NTPase"/>
</dbReference>